<keyword evidence="2" id="KW-1185">Reference proteome</keyword>
<accession>A0A0V1LQE1</accession>
<evidence type="ECO:0000313" key="1">
    <source>
        <dbReference type="EMBL" id="KRZ61580.1"/>
    </source>
</evidence>
<dbReference type="EMBL" id="JYDW01000017">
    <property type="protein sequence ID" value="KRZ61580.1"/>
    <property type="molecule type" value="Genomic_DNA"/>
</dbReference>
<dbReference type="Proteomes" id="UP000054721">
    <property type="component" value="Unassembled WGS sequence"/>
</dbReference>
<name>A0A0V1LQE1_9BILA</name>
<evidence type="ECO:0000313" key="2">
    <source>
        <dbReference type="Proteomes" id="UP000054721"/>
    </source>
</evidence>
<protein>
    <submittedName>
        <fullName evidence="1">Uncharacterized protein</fullName>
    </submittedName>
</protein>
<gene>
    <name evidence="1" type="ORF">T02_14818</name>
</gene>
<comment type="caution">
    <text evidence="1">The sequence shown here is derived from an EMBL/GenBank/DDBJ whole genome shotgun (WGS) entry which is preliminary data.</text>
</comment>
<organism evidence="1 2">
    <name type="scientific">Trichinella nativa</name>
    <dbReference type="NCBI Taxonomy" id="6335"/>
    <lineage>
        <taxon>Eukaryota</taxon>
        <taxon>Metazoa</taxon>
        <taxon>Ecdysozoa</taxon>
        <taxon>Nematoda</taxon>
        <taxon>Enoplea</taxon>
        <taxon>Dorylaimia</taxon>
        <taxon>Trichinellida</taxon>
        <taxon>Trichinellidae</taxon>
        <taxon>Trichinella</taxon>
    </lineage>
</organism>
<proteinExistence type="predicted"/>
<dbReference type="AlphaFoldDB" id="A0A0V1LQE1"/>
<sequence>MSLLRTQGDDGVISNIPLHAAIPITFIQAARRLGVSAFVNMSAALSALGICRISVSPSCIFSFTKWCLMSMCRVLADDD</sequence>
<reference evidence="1 2" key="1">
    <citation type="submission" date="2015-05" db="EMBL/GenBank/DDBJ databases">
        <title>Evolution of Trichinella species and genotypes.</title>
        <authorList>
            <person name="Korhonen P.K."/>
            <person name="Edoardo P."/>
            <person name="Giuseppe L.R."/>
            <person name="Gasser R.B."/>
        </authorList>
    </citation>
    <scope>NUCLEOTIDE SEQUENCE [LARGE SCALE GENOMIC DNA]</scope>
    <source>
        <strain evidence="1">ISS10</strain>
    </source>
</reference>